<name>A0A132B2C5_MOLSC</name>
<feature type="transmembrane region" description="Helical" evidence="1">
    <location>
        <begin position="333"/>
        <end position="356"/>
    </location>
</feature>
<organism evidence="2 3">
    <name type="scientific">Mollisia scopiformis</name>
    <name type="common">Conifer needle endophyte fungus</name>
    <name type="synonym">Phialocephala scopiformis</name>
    <dbReference type="NCBI Taxonomy" id="149040"/>
    <lineage>
        <taxon>Eukaryota</taxon>
        <taxon>Fungi</taxon>
        <taxon>Dikarya</taxon>
        <taxon>Ascomycota</taxon>
        <taxon>Pezizomycotina</taxon>
        <taxon>Leotiomycetes</taxon>
        <taxon>Helotiales</taxon>
        <taxon>Mollisiaceae</taxon>
        <taxon>Mollisia</taxon>
    </lineage>
</organism>
<evidence type="ECO:0000313" key="3">
    <source>
        <dbReference type="Proteomes" id="UP000070700"/>
    </source>
</evidence>
<dbReference type="EMBL" id="KQ947445">
    <property type="protein sequence ID" value="KUJ06540.1"/>
    <property type="molecule type" value="Genomic_DNA"/>
</dbReference>
<proteinExistence type="predicted"/>
<dbReference type="OrthoDB" id="3537171at2759"/>
<accession>A0A132B2C5</accession>
<dbReference type="AlphaFoldDB" id="A0A132B2C5"/>
<dbReference type="KEGG" id="psco:LY89DRAFT_790408"/>
<dbReference type="Proteomes" id="UP000070700">
    <property type="component" value="Unassembled WGS sequence"/>
</dbReference>
<keyword evidence="1" id="KW-1133">Transmembrane helix</keyword>
<evidence type="ECO:0000256" key="1">
    <source>
        <dbReference type="SAM" id="Phobius"/>
    </source>
</evidence>
<sequence length="376" mass="42052">MSSLTSLATCETPNTSLIPLIASIPQSKFSVMRSTQPNARGDHLRVGSIALFCQNPTRKSIIRCKREDHCDGLRLHFGGLSHAVLILSRSKNDSVNDKEETCLVAWVTSHGHASLASYVKNYEQSSSMQRSIPIEHYEDANCVQILRLLRGKLNKQSYVMVDHAFEIPVSMLRSYVSCVGKARAFRLQESSYITLMQSFGMAAQDYRPQPYRHFQSFASPPLAIGEQEDDKPHIRYALSINITETYANSHTYSGSRSATVVPPRRAESSYYSYQTSEFVSFPALPPSPNQSPCRGECKSPGSRLGMMLDENSPLLPAPATYRPREHVRFGERVGTWLTLLFAVLTLGLIIFFWIVVEEFGVWSGDGDVVVGATMRR</sequence>
<protein>
    <submittedName>
        <fullName evidence="2">Uncharacterized protein</fullName>
    </submittedName>
</protein>
<keyword evidence="1" id="KW-0472">Membrane</keyword>
<dbReference type="InParanoid" id="A0A132B2C5"/>
<keyword evidence="1" id="KW-0812">Transmembrane</keyword>
<dbReference type="RefSeq" id="XP_018060895.1">
    <property type="nucleotide sequence ID" value="XM_018223366.1"/>
</dbReference>
<reference evidence="2 3" key="1">
    <citation type="submission" date="2015-10" db="EMBL/GenBank/DDBJ databases">
        <title>Full genome of DAOMC 229536 Phialocephala scopiformis, a fungal endophyte of spruce producing the potent anti-insectan compound rugulosin.</title>
        <authorList>
            <consortium name="DOE Joint Genome Institute"/>
            <person name="Walker A.K."/>
            <person name="Frasz S.L."/>
            <person name="Seifert K.A."/>
            <person name="Miller J.D."/>
            <person name="Mondo S.J."/>
            <person name="Labutti K."/>
            <person name="Lipzen A."/>
            <person name="Dockter R."/>
            <person name="Kennedy M."/>
            <person name="Grigoriev I.V."/>
            <person name="Spatafora J.W."/>
        </authorList>
    </citation>
    <scope>NUCLEOTIDE SEQUENCE [LARGE SCALE GENOMIC DNA]</scope>
    <source>
        <strain evidence="2 3">CBS 120377</strain>
    </source>
</reference>
<evidence type="ECO:0000313" key="2">
    <source>
        <dbReference type="EMBL" id="KUJ06540.1"/>
    </source>
</evidence>
<gene>
    <name evidence="2" type="ORF">LY89DRAFT_790408</name>
</gene>
<dbReference type="GeneID" id="28833092"/>
<keyword evidence="3" id="KW-1185">Reference proteome</keyword>